<keyword evidence="3" id="KW-0687">Ribonucleoprotein</keyword>
<dbReference type="InterPro" id="IPR014717">
    <property type="entry name" value="Transl_elong_EF1B/ribsomal_bS6"/>
</dbReference>
<dbReference type="GO" id="GO:0070181">
    <property type="term" value="F:small ribosomal subunit rRNA binding"/>
    <property type="evidence" value="ECO:0007669"/>
    <property type="project" value="TreeGrafter"/>
</dbReference>
<dbReference type="AlphaFoldDB" id="A0A1G1WCG8"/>
<dbReference type="GO" id="GO:0005840">
    <property type="term" value="C:ribosome"/>
    <property type="evidence" value="ECO:0007669"/>
    <property type="project" value="UniProtKB-KW"/>
</dbReference>
<evidence type="ECO:0000313" key="4">
    <source>
        <dbReference type="EMBL" id="OGY25314.1"/>
    </source>
</evidence>
<keyword evidence="3 4" id="KW-0689">Ribosomal protein</keyword>
<dbReference type="InterPro" id="IPR020814">
    <property type="entry name" value="Ribosomal_S6_plastid/chlpt"/>
</dbReference>
<dbReference type="InterPro" id="IPR035980">
    <property type="entry name" value="Ribosomal_bS6_sf"/>
</dbReference>
<dbReference type="EMBL" id="MHCS01000048">
    <property type="protein sequence ID" value="OGY25314.1"/>
    <property type="molecule type" value="Genomic_DNA"/>
</dbReference>
<dbReference type="GO" id="GO:0003735">
    <property type="term" value="F:structural constituent of ribosome"/>
    <property type="evidence" value="ECO:0007669"/>
    <property type="project" value="InterPro"/>
</dbReference>
<protein>
    <recommendedName>
        <fullName evidence="2 3">Small ribosomal subunit protein bS6</fullName>
    </recommendedName>
</protein>
<comment type="caution">
    <text evidence="4">The sequence shown here is derived from an EMBL/GenBank/DDBJ whole genome shotgun (WGS) entry which is preliminary data.</text>
</comment>
<dbReference type="PANTHER" id="PTHR21011">
    <property type="entry name" value="MITOCHONDRIAL 28S RIBOSOMAL PROTEIN S6"/>
    <property type="match status" value="1"/>
</dbReference>
<dbReference type="InterPro" id="IPR000529">
    <property type="entry name" value="Ribosomal_bS6"/>
</dbReference>
<evidence type="ECO:0000256" key="3">
    <source>
        <dbReference type="HAMAP-Rule" id="MF_00360"/>
    </source>
</evidence>
<proteinExistence type="inferred from homology"/>
<dbReference type="PANTHER" id="PTHR21011:SF1">
    <property type="entry name" value="SMALL RIBOSOMAL SUBUNIT PROTEIN BS6M"/>
    <property type="match status" value="1"/>
</dbReference>
<dbReference type="GO" id="GO:0006412">
    <property type="term" value="P:translation"/>
    <property type="evidence" value="ECO:0007669"/>
    <property type="project" value="UniProtKB-UniRule"/>
</dbReference>
<gene>
    <name evidence="3" type="primary">rpsF</name>
    <name evidence="4" type="ORF">A2Z11_02945</name>
</gene>
<evidence type="ECO:0000256" key="2">
    <source>
        <dbReference type="ARBA" id="ARBA00035294"/>
    </source>
</evidence>
<dbReference type="CDD" id="cd00473">
    <property type="entry name" value="bS6"/>
    <property type="match status" value="1"/>
</dbReference>
<dbReference type="STRING" id="1802596.A2Z11_02945"/>
<dbReference type="GO" id="GO:1990904">
    <property type="term" value="C:ribonucleoprotein complex"/>
    <property type="evidence" value="ECO:0007669"/>
    <property type="project" value="UniProtKB-KW"/>
</dbReference>
<accession>A0A1G1WCG8</accession>
<dbReference type="Proteomes" id="UP000176389">
    <property type="component" value="Unassembled WGS sequence"/>
</dbReference>
<keyword evidence="3" id="KW-0699">rRNA-binding</keyword>
<comment type="function">
    <text evidence="3">Binds together with bS18 to 16S ribosomal RNA.</text>
</comment>
<keyword evidence="3" id="KW-0694">RNA-binding</keyword>
<evidence type="ECO:0000256" key="1">
    <source>
        <dbReference type="ARBA" id="ARBA00009512"/>
    </source>
</evidence>
<organism evidence="4 5">
    <name type="scientific">Candidatus Woykebacteria bacterium RBG_16_43_9</name>
    <dbReference type="NCBI Taxonomy" id="1802596"/>
    <lineage>
        <taxon>Bacteria</taxon>
        <taxon>Candidatus Woykeibacteriota</taxon>
    </lineage>
</organism>
<name>A0A1G1WCG8_9BACT</name>
<dbReference type="Pfam" id="PF01250">
    <property type="entry name" value="Ribosomal_S6"/>
    <property type="match status" value="1"/>
</dbReference>
<dbReference type="SUPFAM" id="SSF54995">
    <property type="entry name" value="Ribosomal protein S6"/>
    <property type="match status" value="1"/>
</dbReference>
<reference evidence="4 5" key="1">
    <citation type="journal article" date="2016" name="Nat. Commun.">
        <title>Thousands of microbial genomes shed light on interconnected biogeochemical processes in an aquifer system.</title>
        <authorList>
            <person name="Anantharaman K."/>
            <person name="Brown C.T."/>
            <person name="Hug L.A."/>
            <person name="Sharon I."/>
            <person name="Castelle C.J."/>
            <person name="Probst A.J."/>
            <person name="Thomas B.C."/>
            <person name="Singh A."/>
            <person name="Wilkins M.J."/>
            <person name="Karaoz U."/>
            <person name="Brodie E.L."/>
            <person name="Williams K.H."/>
            <person name="Hubbard S.S."/>
            <person name="Banfield J.F."/>
        </authorList>
    </citation>
    <scope>NUCLEOTIDE SEQUENCE [LARGE SCALE GENOMIC DNA]</scope>
</reference>
<dbReference type="GO" id="GO:0005737">
    <property type="term" value="C:cytoplasm"/>
    <property type="evidence" value="ECO:0007669"/>
    <property type="project" value="UniProtKB-ARBA"/>
</dbReference>
<comment type="similarity">
    <text evidence="1 3">Belongs to the bacterial ribosomal protein bS6 family.</text>
</comment>
<evidence type="ECO:0000313" key="5">
    <source>
        <dbReference type="Proteomes" id="UP000176389"/>
    </source>
</evidence>
<dbReference type="Gene3D" id="3.30.70.60">
    <property type="match status" value="1"/>
</dbReference>
<dbReference type="HAMAP" id="MF_00360">
    <property type="entry name" value="Ribosomal_bS6"/>
    <property type="match status" value="1"/>
</dbReference>
<sequence>MVVVTGADGSNTDRKNLIDQVQKIMSAEKGEVVRVDDWGKKTLAYPIKKNSQGRYSLITFKGNSNTPQAIKAKFNLTEEILRYLVVRKEGEKIKEKGRSRKVKS</sequence>
<dbReference type="NCBIfam" id="TIGR00166">
    <property type="entry name" value="S6"/>
    <property type="match status" value="1"/>
</dbReference>